<evidence type="ECO:0008006" key="5">
    <source>
        <dbReference type="Google" id="ProtNLM"/>
    </source>
</evidence>
<dbReference type="RefSeq" id="WP_022424704.1">
    <property type="nucleotide sequence ID" value="NZ_JAHOEB010000077.1"/>
</dbReference>
<dbReference type="Proteomes" id="UP001197492">
    <property type="component" value="Unassembled WGS sequence"/>
</dbReference>
<gene>
    <name evidence="1" type="ORF">KSV97_09680</name>
    <name evidence="2" type="ORF">KSW06_09515</name>
</gene>
<dbReference type="AlphaFoldDB" id="A0AAW4MWA5"/>
<dbReference type="Proteomes" id="UP001196408">
    <property type="component" value="Unassembled WGS sequence"/>
</dbReference>
<dbReference type="InterPro" id="IPR029039">
    <property type="entry name" value="Flavoprotein-like_sf"/>
</dbReference>
<sequence>MNIAIVYSHTSKYAHILASQMAKTARTQAISFQDFDFHAHVDLLVLGFDCPCFGKPKEVEQFIMQLDRHYVKNIALFSTFMFSSKALDDMSDLCMKQDLPLMREQYCCKLPIELHAHLSDNAINGGVIYVDDMINICRNYY</sequence>
<evidence type="ECO:0000313" key="3">
    <source>
        <dbReference type="Proteomes" id="UP001196408"/>
    </source>
</evidence>
<dbReference type="SUPFAM" id="SSF52218">
    <property type="entry name" value="Flavoproteins"/>
    <property type="match status" value="1"/>
</dbReference>
<dbReference type="EMBL" id="JAHOEL010000077">
    <property type="protein sequence ID" value="MBV3393479.1"/>
    <property type="molecule type" value="Genomic_DNA"/>
</dbReference>
<accession>A0AAW4MWA5</accession>
<keyword evidence="4" id="KW-1185">Reference proteome</keyword>
<proteinExistence type="predicted"/>
<evidence type="ECO:0000313" key="4">
    <source>
        <dbReference type="Proteomes" id="UP001197492"/>
    </source>
</evidence>
<evidence type="ECO:0000313" key="1">
    <source>
        <dbReference type="EMBL" id="MBV3383475.1"/>
    </source>
</evidence>
<organism evidence="1 3">
    <name type="scientific">Catenibacterium mitsuokai</name>
    <dbReference type="NCBI Taxonomy" id="100886"/>
    <lineage>
        <taxon>Bacteria</taxon>
        <taxon>Bacillati</taxon>
        <taxon>Bacillota</taxon>
        <taxon>Erysipelotrichia</taxon>
        <taxon>Erysipelotrichales</taxon>
        <taxon>Coprobacillaceae</taxon>
        <taxon>Catenibacterium</taxon>
    </lineage>
</organism>
<evidence type="ECO:0000313" key="2">
    <source>
        <dbReference type="EMBL" id="MBV3393479.1"/>
    </source>
</evidence>
<protein>
    <recommendedName>
        <fullName evidence="5">Flavodoxin-like domain-containing protein</fullName>
    </recommendedName>
</protein>
<comment type="caution">
    <text evidence="1">The sequence shown here is derived from an EMBL/GenBank/DDBJ whole genome shotgun (WGS) entry which is preliminary data.</text>
</comment>
<dbReference type="EMBL" id="JAHOEF010000080">
    <property type="protein sequence ID" value="MBV3383475.1"/>
    <property type="molecule type" value="Genomic_DNA"/>
</dbReference>
<reference evidence="1 4" key="1">
    <citation type="submission" date="2021-06" db="EMBL/GenBank/DDBJ databases">
        <title>Collection of gut derived symbiotic bacterial strains cultured from healthy donors.</title>
        <authorList>
            <person name="Lin H."/>
            <person name="Littmann E."/>
            <person name="Pamer E.G."/>
        </authorList>
    </citation>
    <scope>NUCLEOTIDE SEQUENCE</scope>
    <source>
        <strain evidence="2 4">MSK.21.70</strain>
        <strain evidence="1">MSK.21.82</strain>
    </source>
</reference>
<name>A0AAW4MWA5_9FIRM</name>